<dbReference type="SUPFAM" id="SSF49599">
    <property type="entry name" value="TRAF domain-like"/>
    <property type="match status" value="1"/>
</dbReference>
<evidence type="ECO:0000313" key="4">
    <source>
        <dbReference type="EMBL" id="KAG8378626.1"/>
    </source>
</evidence>
<evidence type="ECO:0000256" key="1">
    <source>
        <dbReference type="ARBA" id="ARBA00004906"/>
    </source>
</evidence>
<name>A0AAV6X663_9LAMI</name>
<dbReference type="Gene3D" id="3.30.710.10">
    <property type="entry name" value="Potassium Channel Kv1.1, Chain A"/>
    <property type="match status" value="1"/>
</dbReference>
<dbReference type="PROSITE" id="PS50097">
    <property type="entry name" value="BTB"/>
    <property type="match status" value="1"/>
</dbReference>
<dbReference type="CDD" id="cd00121">
    <property type="entry name" value="MATH"/>
    <property type="match status" value="1"/>
</dbReference>
<feature type="domain" description="MATH" evidence="3">
    <location>
        <begin position="18"/>
        <end position="151"/>
    </location>
</feature>
<feature type="domain" description="BTB" evidence="2">
    <location>
        <begin position="185"/>
        <end position="243"/>
    </location>
</feature>
<keyword evidence="5" id="KW-1185">Reference proteome</keyword>
<dbReference type="InterPro" id="IPR011333">
    <property type="entry name" value="SKP1/BTB/POZ_sf"/>
</dbReference>
<dbReference type="AlphaFoldDB" id="A0AAV6X663"/>
<evidence type="ECO:0000313" key="5">
    <source>
        <dbReference type="Proteomes" id="UP000826271"/>
    </source>
</evidence>
<dbReference type="Proteomes" id="UP000826271">
    <property type="component" value="Unassembled WGS sequence"/>
</dbReference>
<reference evidence="4" key="1">
    <citation type="submission" date="2019-10" db="EMBL/GenBank/DDBJ databases">
        <authorList>
            <person name="Zhang R."/>
            <person name="Pan Y."/>
            <person name="Wang J."/>
            <person name="Ma R."/>
            <person name="Yu S."/>
        </authorList>
    </citation>
    <scope>NUCLEOTIDE SEQUENCE</scope>
    <source>
        <strain evidence="4">LA-IB0</strain>
        <tissue evidence="4">Leaf</tissue>
    </source>
</reference>
<dbReference type="InterPro" id="IPR000210">
    <property type="entry name" value="BTB/POZ_dom"/>
</dbReference>
<protein>
    <submittedName>
        <fullName evidence="4">Uncharacterized protein</fullName>
    </submittedName>
</protein>
<gene>
    <name evidence="4" type="ORF">BUALT_Bualt07G0005000</name>
</gene>
<dbReference type="Pfam" id="PF00651">
    <property type="entry name" value="BTB"/>
    <property type="match status" value="1"/>
</dbReference>
<dbReference type="SMART" id="SM00225">
    <property type="entry name" value="BTB"/>
    <property type="match status" value="1"/>
</dbReference>
<comment type="pathway">
    <text evidence="1">Protein modification; protein ubiquitination.</text>
</comment>
<dbReference type="PROSITE" id="PS50144">
    <property type="entry name" value="MATH"/>
    <property type="match status" value="1"/>
</dbReference>
<dbReference type="Gene3D" id="2.60.210.10">
    <property type="entry name" value="Apoptosis, Tumor Necrosis Factor Receptor Associated Protein 2, Chain A"/>
    <property type="match status" value="1"/>
</dbReference>
<dbReference type="EMBL" id="WHWC01000007">
    <property type="protein sequence ID" value="KAG8378626.1"/>
    <property type="molecule type" value="Genomic_DNA"/>
</dbReference>
<dbReference type="PANTHER" id="PTHR26379:SF466">
    <property type="entry name" value="BTB_POZ AND MATH DOMAIN-CONTAINING PROTEIN 4"/>
    <property type="match status" value="1"/>
</dbReference>
<dbReference type="InterPro" id="IPR002083">
    <property type="entry name" value="MATH/TRAF_dom"/>
</dbReference>
<dbReference type="InterPro" id="IPR008974">
    <property type="entry name" value="TRAF-like"/>
</dbReference>
<proteinExistence type="predicted"/>
<evidence type="ECO:0000259" key="3">
    <source>
        <dbReference type="PROSITE" id="PS50144"/>
    </source>
</evidence>
<dbReference type="GO" id="GO:0016567">
    <property type="term" value="P:protein ubiquitination"/>
    <property type="evidence" value="ECO:0007669"/>
    <property type="project" value="InterPro"/>
</dbReference>
<dbReference type="InterPro" id="IPR045005">
    <property type="entry name" value="BPM1-6"/>
</dbReference>
<comment type="caution">
    <text evidence="4">The sequence shown here is derived from an EMBL/GenBank/DDBJ whole genome shotgun (WGS) entry which is preliminary data.</text>
</comment>
<dbReference type="SUPFAM" id="SSF54695">
    <property type="entry name" value="POZ domain"/>
    <property type="match status" value="1"/>
</dbReference>
<evidence type="ECO:0000259" key="2">
    <source>
        <dbReference type="PROSITE" id="PS50097"/>
    </source>
</evidence>
<dbReference type="PANTHER" id="PTHR26379">
    <property type="entry name" value="BTB/POZ AND MATH DOMAIN-CONTAINING PROTEIN 1"/>
    <property type="match status" value="1"/>
</dbReference>
<sequence>MEDAALESSSQIVRRMEKGSHELLVENYSLCKGIGVSKAIESKEFTVGGHQWTIRFYPDGQNDDANKKGNTYIAVCLKSESRSPVQFLSELYLLDQSSKGNHQGGSLFKDASPKQIDSITCGKMSGYLVKRAFLKHSDYLRGDCLKIHCTIGVLTTGIQELRGIEVPESTIATDFGNLLESKEGADVFFKVADESFCAHKCILAARSPFFWSYFSDYHEDQEMVIPDMEPRVFKAMLWFIYTGIFLEEKQETFLISGPFIVKSFLGKMLAAADQFHLKKLKNICESCILERLSGESVAYILHLAELCNATELKVACLKFIAENQAGTYARQPLLAILLVRNFLFLSSFVVEYLEETCPLLFLELARYKDNAAVHLELADYEENPVAQVKLVGYEGNPVRQLSTNRKRDIVVTFKDYFVGRYRRLCAKVKQRKRKDL</sequence>
<organism evidence="4 5">
    <name type="scientific">Buddleja alternifolia</name>
    <dbReference type="NCBI Taxonomy" id="168488"/>
    <lineage>
        <taxon>Eukaryota</taxon>
        <taxon>Viridiplantae</taxon>
        <taxon>Streptophyta</taxon>
        <taxon>Embryophyta</taxon>
        <taxon>Tracheophyta</taxon>
        <taxon>Spermatophyta</taxon>
        <taxon>Magnoliopsida</taxon>
        <taxon>eudicotyledons</taxon>
        <taxon>Gunneridae</taxon>
        <taxon>Pentapetalae</taxon>
        <taxon>asterids</taxon>
        <taxon>lamiids</taxon>
        <taxon>Lamiales</taxon>
        <taxon>Scrophulariaceae</taxon>
        <taxon>Buddlejeae</taxon>
        <taxon>Buddleja</taxon>
    </lineage>
</organism>
<accession>A0AAV6X663</accession>
<dbReference type="Pfam" id="PF22486">
    <property type="entry name" value="MATH_2"/>
    <property type="match status" value="1"/>
</dbReference>